<dbReference type="InterPro" id="IPR027417">
    <property type="entry name" value="P-loop_NTPase"/>
</dbReference>
<dbReference type="Proteomes" id="UP001161757">
    <property type="component" value="Unassembled WGS sequence"/>
</dbReference>
<evidence type="ECO:0000259" key="3">
    <source>
        <dbReference type="Pfam" id="PF24564"/>
    </source>
</evidence>
<dbReference type="InterPro" id="IPR056024">
    <property type="entry name" value="DUF7605"/>
</dbReference>
<proteinExistence type="predicted"/>
<evidence type="ECO:0000313" key="5">
    <source>
        <dbReference type="Proteomes" id="UP001161757"/>
    </source>
</evidence>
<dbReference type="InterPro" id="IPR045063">
    <property type="entry name" value="Dynamin_N"/>
</dbReference>
<evidence type="ECO:0000313" key="4">
    <source>
        <dbReference type="EMBL" id="KAJ8992292.1"/>
    </source>
</evidence>
<dbReference type="EMBL" id="JAJGCB010000006">
    <property type="protein sequence ID" value="KAJ8992292.1"/>
    <property type="molecule type" value="Genomic_DNA"/>
</dbReference>
<organism evidence="4 5">
    <name type="scientific">Exophiala dermatitidis</name>
    <name type="common">Black yeast-like fungus</name>
    <name type="synonym">Wangiella dermatitidis</name>
    <dbReference type="NCBI Taxonomy" id="5970"/>
    <lineage>
        <taxon>Eukaryota</taxon>
        <taxon>Fungi</taxon>
        <taxon>Dikarya</taxon>
        <taxon>Ascomycota</taxon>
        <taxon>Pezizomycotina</taxon>
        <taxon>Eurotiomycetes</taxon>
        <taxon>Chaetothyriomycetidae</taxon>
        <taxon>Chaetothyriales</taxon>
        <taxon>Herpotrichiellaceae</taxon>
        <taxon>Exophiala</taxon>
    </lineage>
</organism>
<evidence type="ECO:0000259" key="2">
    <source>
        <dbReference type="Pfam" id="PF00350"/>
    </source>
</evidence>
<dbReference type="PANTHER" id="PTHR36681">
    <property type="entry name" value="NUCLEAR GTPASE, GERMINAL CENTER-ASSOCIATED, TANDEM DUPLICATE 3"/>
    <property type="match status" value="1"/>
</dbReference>
<evidence type="ECO:0008006" key="6">
    <source>
        <dbReference type="Google" id="ProtNLM"/>
    </source>
</evidence>
<name>A0AAN6EYR7_EXODE</name>
<dbReference type="AlphaFoldDB" id="A0AAN6EYR7"/>
<evidence type="ECO:0000256" key="1">
    <source>
        <dbReference type="SAM" id="MobiDB-lite"/>
    </source>
</evidence>
<sequence>MPRLSPDDTEMTGMPSDAPPCGRATACKPAQLQYPPYREPSFELATQTGLKIAQMIAETLEKSSQSPPKTLLKEAKELANYRLSTERLVGFLGHSGHGKSSTINSVLGNEDLAKTEACGSAVTPFAVEYRFPKPEHKSPFTMECNMMTMSEIGEYLGNLLRDFRRVEFADEQERISNFEDLQADSRAAQDVFEAAFDGMTDFDISLLEHKDNEESRKAAIETLKSYAVRLDFPDDMDDKGFWIQEAKNAEECQQQQSILQERGLWPFVKQLTVYANIDILNPGLTLVDLPGSQDTNLARVRAARKAQAKCESLCIVTNIGRAVDNPVIQQTLEGLRGATDGLESPSCDITLVCTHSGDLSNRRPIEKLVSEAELRKAKAELHRVTGSRGDFKSSEAYTRACKSAEFKIDTLLIQSRNAKVRTGLLRKYRNLFGEQDVKVFCIDNMLETQAGEDIDGALNGIPQLRQHLRDLPAEAFFKEKDFFISNKIPALVASFQNWVESNQSISPGSIEQSPSLPDTDSLELSYIPAAWIPNTRMVFNQKIKNIILSSSPTITSQCLEAARHWESWKSASVLSWVRRHGNHITQARGSVNWNWDLLYPFVQAVGKRWTELKHDVVPSLADLKASILGVWEVYELKCRQLNAPPNLQASLTGRINNIRNDLDSAEHVWHKGLKHIKTSSTTPNWQGGSYIVDCMLETYEEGRTFSGRGSTALRHQALQQRVSHSDFVDDFVDRISKDFEDLMAKVSTKITKVLETELQAVRSDIEVMQKKKMKETEPTDFKTNQTMIQAELTKIKDEIDYEELSADIQKMICQMDELAATAREMAKIQYG</sequence>
<gene>
    <name evidence="4" type="ORF">HRR80_004183</name>
</gene>
<reference evidence="4" key="1">
    <citation type="submission" date="2023-01" db="EMBL/GenBank/DDBJ databases">
        <title>Exophiala dermititidis isolated from Cystic Fibrosis Patient.</title>
        <authorList>
            <person name="Kurbessoian T."/>
            <person name="Crocker A."/>
            <person name="Murante D."/>
            <person name="Hogan D.A."/>
            <person name="Stajich J.E."/>
        </authorList>
    </citation>
    <scope>NUCLEOTIDE SEQUENCE</scope>
    <source>
        <strain evidence="4">Ex8</strain>
    </source>
</reference>
<dbReference type="SUPFAM" id="SSF52540">
    <property type="entry name" value="P-loop containing nucleoside triphosphate hydrolases"/>
    <property type="match status" value="1"/>
</dbReference>
<feature type="domain" description="Dynamin N-terminal" evidence="2">
    <location>
        <begin position="89"/>
        <end position="319"/>
    </location>
</feature>
<feature type="domain" description="DUF7605" evidence="3">
    <location>
        <begin position="552"/>
        <end position="726"/>
    </location>
</feature>
<dbReference type="Pfam" id="PF24564">
    <property type="entry name" value="DUF7605"/>
    <property type="match status" value="1"/>
</dbReference>
<comment type="caution">
    <text evidence="4">The sequence shown here is derived from an EMBL/GenBank/DDBJ whole genome shotgun (WGS) entry which is preliminary data.</text>
</comment>
<feature type="region of interest" description="Disordered" evidence="1">
    <location>
        <begin position="1"/>
        <end position="23"/>
    </location>
</feature>
<dbReference type="Pfam" id="PF00350">
    <property type="entry name" value="Dynamin_N"/>
    <property type="match status" value="1"/>
</dbReference>
<dbReference type="PANTHER" id="PTHR36681:SF3">
    <property type="entry name" value="NUCLEAR GTPASE, GERMINAL CENTER-ASSOCIATED, TANDEM DUPLICATE 3"/>
    <property type="match status" value="1"/>
</dbReference>
<accession>A0AAN6EYR7</accession>
<dbReference type="Gene3D" id="3.40.50.300">
    <property type="entry name" value="P-loop containing nucleotide triphosphate hydrolases"/>
    <property type="match status" value="1"/>
</dbReference>
<protein>
    <recommendedName>
        <fullName evidence="6">Nuclear GTPase SLIP-GC</fullName>
    </recommendedName>
</protein>